<dbReference type="SMART" id="SM00034">
    <property type="entry name" value="CLECT"/>
    <property type="match status" value="1"/>
</dbReference>
<organism evidence="3 4">
    <name type="scientific">Cyprinodon variegatus</name>
    <name type="common">Sheepshead minnow</name>
    <dbReference type="NCBI Taxonomy" id="28743"/>
    <lineage>
        <taxon>Eukaryota</taxon>
        <taxon>Metazoa</taxon>
        <taxon>Chordata</taxon>
        <taxon>Craniata</taxon>
        <taxon>Vertebrata</taxon>
        <taxon>Euteleostomi</taxon>
        <taxon>Actinopterygii</taxon>
        <taxon>Neopterygii</taxon>
        <taxon>Teleostei</taxon>
        <taxon>Neoteleostei</taxon>
        <taxon>Acanthomorphata</taxon>
        <taxon>Ovalentaria</taxon>
        <taxon>Atherinomorphae</taxon>
        <taxon>Cyprinodontiformes</taxon>
        <taxon>Cyprinodontidae</taxon>
        <taxon>Cyprinodon</taxon>
    </lineage>
</organism>
<dbReference type="PROSITE" id="PS00615">
    <property type="entry name" value="C_TYPE_LECTIN_1"/>
    <property type="match status" value="1"/>
</dbReference>
<dbReference type="SUPFAM" id="SSF56436">
    <property type="entry name" value="C-type lectin-like"/>
    <property type="match status" value="1"/>
</dbReference>
<evidence type="ECO:0000313" key="4">
    <source>
        <dbReference type="Proteomes" id="UP000265020"/>
    </source>
</evidence>
<evidence type="ECO:0000313" key="3">
    <source>
        <dbReference type="Ensembl" id="ENSCVAP00000013166.1"/>
    </source>
</evidence>
<dbReference type="Ensembl" id="ENSCVAT00000020608.1">
    <property type="protein sequence ID" value="ENSCVAP00000013166.1"/>
    <property type="gene ID" value="ENSCVAG00000015651.1"/>
</dbReference>
<accession>A0A3Q2D3P5</accession>
<keyword evidence="4" id="KW-1185">Reference proteome</keyword>
<dbReference type="InterPro" id="IPR016187">
    <property type="entry name" value="CTDL_fold"/>
</dbReference>
<proteinExistence type="predicted"/>
<evidence type="ECO:0000256" key="1">
    <source>
        <dbReference type="ARBA" id="ARBA00023157"/>
    </source>
</evidence>
<dbReference type="CDD" id="cd00037">
    <property type="entry name" value="CLECT"/>
    <property type="match status" value="1"/>
</dbReference>
<keyword evidence="1" id="KW-1015">Disulfide bond</keyword>
<dbReference type="InterPro" id="IPR050111">
    <property type="entry name" value="C-type_lectin/snaclec_domain"/>
</dbReference>
<dbReference type="InterPro" id="IPR016186">
    <property type="entry name" value="C-type_lectin-like/link_sf"/>
</dbReference>
<feature type="domain" description="C-type lectin" evidence="2">
    <location>
        <begin position="43"/>
        <end position="163"/>
    </location>
</feature>
<dbReference type="Gene3D" id="3.10.100.10">
    <property type="entry name" value="Mannose-Binding Protein A, subunit A"/>
    <property type="match status" value="1"/>
</dbReference>
<evidence type="ECO:0000259" key="2">
    <source>
        <dbReference type="PROSITE" id="PS50041"/>
    </source>
</evidence>
<name>A0A3Q2D3P5_CYPVA</name>
<dbReference type="OMA" id="RENNGKC"/>
<dbReference type="Pfam" id="PF00059">
    <property type="entry name" value="Lectin_C"/>
    <property type="match status" value="1"/>
</dbReference>
<dbReference type="GeneTree" id="ENSGT01150000286973"/>
<dbReference type="Proteomes" id="UP000265020">
    <property type="component" value="Unassembled WGS sequence"/>
</dbReference>
<protein>
    <recommendedName>
        <fullName evidence="2">C-type lectin domain-containing protein</fullName>
    </recommendedName>
</protein>
<dbReference type="PROSITE" id="PS50041">
    <property type="entry name" value="C_TYPE_LECTIN_2"/>
    <property type="match status" value="1"/>
</dbReference>
<dbReference type="InterPro" id="IPR001304">
    <property type="entry name" value="C-type_lectin-like"/>
</dbReference>
<reference evidence="3" key="2">
    <citation type="submission" date="2025-09" db="UniProtKB">
        <authorList>
            <consortium name="Ensembl"/>
        </authorList>
    </citation>
    <scope>IDENTIFICATION</scope>
</reference>
<dbReference type="InterPro" id="IPR018378">
    <property type="entry name" value="C-type_lectin_CS"/>
</dbReference>
<dbReference type="AlphaFoldDB" id="A0A3Q2D3P5"/>
<dbReference type="PANTHER" id="PTHR22803">
    <property type="entry name" value="MANNOSE, PHOSPHOLIPASE, LECTIN RECEPTOR RELATED"/>
    <property type="match status" value="1"/>
</dbReference>
<sequence>LTEMMKFRFPDGLPFCICSLVFIILFQTTIPGDGKCLPFWVPYGHYCYFVYDGKEAFSWNDARHLCQSYNTELVSIHSRAEVEFIRNLNYTKHHNIWIGLTRDGNFGWGWTDKTSLGFLNWAQGEPNSAFHPGDIAEENCVEMYPDGHWNDNNCLQKRGFACRHRQCKALQMPFLMICDCLFIFVHCKHSFTNFHKMKKKHFFFKNRSEHFLSQSKHN</sequence>
<reference evidence="3" key="1">
    <citation type="submission" date="2025-08" db="UniProtKB">
        <authorList>
            <consortium name="Ensembl"/>
        </authorList>
    </citation>
    <scope>IDENTIFICATION</scope>
</reference>